<evidence type="ECO:0000256" key="1">
    <source>
        <dbReference type="SAM" id="Phobius"/>
    </source>
</evidence>
<organism evidence="2 3">
    <name type="scientific">Mucilaginibacter segetis</name>
    <dbReference type="NCBI Taxonomy" id="2793071"/>
    <lineage>
        <taxon>Bacteria</taxon>
        <taxon>Pseudomonadati</taxon>
        <taxon>Bacteroidota</taxon>
        <taxon>Sphingobacteriia</taxon>
        <taxon>Sphingobacteriales</taxon>
        <taxon>Sphingobacteriaceae</taxon>
        <taxon>Mucilaginibacter</taxon>
    </lineage>
</organism>
<keyword evidence="3" id="KW-1185">Reference proteome</keyword>
<dbReference type="Gene3D" id="1.25.40.10">
    <property type="entry name" value="Tetratricopeptide repeat domain"/>
    <property type="match status" value="4"/>
</dbReference>
<reference evidence="2" key="1">
    <citation type="submission" date="2020-12" db="EMBL/GenBank/DDBJ databases">
        <title>Bacterial novel species Mucilaginibacter sp. SD-g isolated from soil.</title>
        <authorList>
            <person name="Jung H.-Y."/>
        </authorList>
    </citation>
    <scope>NUCLEOTIDE SEQUENCE</scope>
    <source>
        <strain evidence="2">SD-g</strain>
    </source>
</reference>
<accession>A0A934PVQ2</accession>
<dbReference type="SMART" id="SM00028">
    <property type="entry name" value="TPR"/>
    <property type="match status" value="4"/>
</dbReference>
<dbReference type="Pfam" id="PF13174">
    <property type="entry name" value="TPR_6"/>
    <property type="match status" value="2"/>
</dbReference>
<evidence type="ECO:0000313" key="3">
    <source>
        <dbReference type="Proteomes" id="UP000613193"/>
    </source>
</evidence>
<dbReference type="RefSeq" id="WP_200066970.1">
    <property type="nucleotide sequence ID" value="NZ_JAEHFW010000003.1"/>
</dbReference>
<name>A0A934PVQ2_9SPHI</name>
<proteinExistence type="predicted"/>
<keyword evidence="1" id="KW-0812">Transmembrane</keyword>
<dbReference type="EMBL" id="JAEHFW010000003">
    <property type="protein sequence ID" value="MBK0380417.1"/>
    <property type="molecule type" value="Genomic_DNA"/>
</dbReference>
<sequence>MTRALLHLFRKYYYLLLFAIPLMGIAGCSLEKKTKVNRLLQNLTAHYNILFNANQLLQQKQAAYTAAYVDDYNNILPVYTDTAAKTPEPDKDLEEVKAKANKIISIKEQSHYIGDAYLLLGKASYLEQNYFDAAEYFSYVIRSYGDNEDLKQEALVWKARSLLYLNRLEDAKNVLDTALQNIKPKKNITADVYASKLQYDINVSDYTDAEEMAKLAVQYASTKPQELRWTFILAQLQELNGKPADAIENYSRIVKSNASFNMAFNADLNRIRIADNQDGVKISRIDRLRDLLRNQNNDEFTDQIYFQIGELQYAGKDIDKAIDSYNQSVKNSVANQNQKGLSYLRLADIYFNDKADYPTAKNYYDSTLINLSPTYPGYVTIKKKSDNLQVLTNQLSIIAREDTLQQLARLDEATRNARIDEMVNRKTLQQSTAYNALPVINNISPVNQAAQVSTPTGSSFYFYNNKAISQGIIDFKRIWGNRRLEDNWRISSNSGTAQPTNLLNTNQNYDPDALPGEIQRSSGAITATNYRQELLQNLPLTPPLLTQSNLRRYNAYTEIANFYRDVLGDKAGAIAAYQKLLQLFPDDANKPAIYYNLYRLYDENNQALSDKYKNLLVTQYPETPFARIITNPGFAGQTRSDDNELSNLYNNVYDLYAAKKYAQVITAADSLLNKYPDNRFAAQLHYLRAFAAGHNETVDPFNNELQQIVSKYPDDKLITPLVKQHLEYIGINRAELAARDVVLTDNDADTTRFTIPIIYQQQTNYRVPFTGSVTIVPDKRKPEKELLTPPAQANAPKTAQQVIEKNVQQVELTPSIFNMRDSTNYYFVVNVSSGTTNLASSRFGIGQFNRVNFANGTIKHQLKNVGPNNQLIYVGRFYSLETVKDYARAIIPLMPDIMKVPKDKYSFFIITQENLNKLADKITLDSYIDYYQKNYLK</sequence>
<protein>
    <submittedName>
        <fullName evidence="2">Tetratricopeptide repeat protein</fullName>
    </submittedName>
</protein>
<evidence type="ECO:0000313" key="2">
    <source>
        <dbReference type="EMBL" id="MBK0380417.1"/>
    </source>
</evidence>
<dbReference type="AlphaFoldDB" id="A0A934PVQ2"/>
<gene>
    <name evidence="2" type="ORF">I5M19_13920</name>
</gene>
<dbReference type="Proteomes" id="UP000613193">
    <property type="component" value="Unassembled WGS sequence"/>
</dbReference>
<feature type="transmembrane region" description="Helical" evidence="1">
    <location>
        <begin position="12"/>
        <end position="30"/>
    </location>
</feature>
<dbReference type="PROSITE" id="PS51257">
    <property type="entry name" value="PROKAR_LIPOPROTEIN"/>
    <property type="match status" value="1"/>
</dbReference>
<keyword evidence="1" id="KW-1133">Transmembrane helix</keyword>
<keyword evidence="1" id="KW-0472">Membrane</keyword>
<dbReference type="InterPro" id="IPR019734">
    <property type="entry name" value="TPR_rpt"/>
</dbReference>
<dbReference type="InterPro" id="IPR011990">
    <property type="entry name" value="TPR-like_helical_dom_sf"/>
</dbReference>
<comment type="caution">
    <text evidence="2">The sequence shown here is derived from an EMBL/GenBank/DDBJ whole genome shotgun (WGS) entry which is preliminary data.</text>
</comment>
<dbReference type="SUPFAM" id="SSF48452">
    <property type="entry name" value="TPR-like"/>
    <property type="match status" value="2"/>
</dbReference>